<dbReference type="Gene3D" id="3.40.91.30">
    <property type="match status" value="1"/>
</dbReference>
<accession>A0A0D6DZG7</accession>
<dbReference type="AlphaFoldDB" id="A0A0D6DZG7"/>
<sequence>MVHKYRAVKTKVDDIVFDSKAEALYYQLHKHDKGMKMQEKFVLMDKFRLNGKAYREIAYVPDFTFYDDDDNLIKIVDVKGMLTSGFKIKAKMFANRYNMQITVAKKMVTGNKIRFDETII</sequence>
<proteinExistence type="predicted"/>
<name>A0A0D6DZG7_9LACT</name>
<gene>
    <name evidence="1" type="ORF">LACPI_2157</name>
</gene>
<evidence type="ECO:0000313" key="1">
    <source>
        <dbReference type="EMBL" id="CEN29357.1"/>
    </source>
</evidence>
<dbReference type="KEGG" id="lpk:LACPI_2157"/>
<organism evidence="1 2">
    <name type="scientific">Pseudolactococcus piscium MKFS47</name>
    <dbReference type="NCBI Taxonomy" id="297352"/>
    <lineage>
        <taxon>Bacteria</taxon>
        <taxon>Bacillati</taxon>
        <taxon>Bacillota</taxon>
        <taxon>Bacilli</taxon>
        <taxon>Lactobacillales</taxon>
        <taxon>Streptococcaceae</taxon>
        <taxon>Pseudolactococcus</taxon>
    </lineage>
</organism>
<reference evidence="2" key="1">
    <citation type="submission" date="2015-01" db="EMBL/GenBank/DDBJ databases">
        <authorList>
            <person name="Andreevskaya M."/>
        </authorList>
    </citation>
    <scope>NUCLEOTIDE SEQUENCE [LARGE SCALE GENOMIC DNA]</scope>
    <source>
        <strain evidence="2">MKFS47</strain>
    </source>
</reference>
<evidence type="ECO:0000313" key="2">
    <source>
        <dbReference type="Proteomes" id="UP000033166"/>
    </source>
</evidence>
<dbReference type="InterPro" id="IPR009414">
    <property type="entry name" value="DUF1064"/>
</dbReference>
<dbReference type="HOGENOM" id="CLU_129139_2_1_9"/>
<protein>
    <submittedName>
        <fullName evidence="1">Prophage protein</fullName>
    </submittedName>
</protein>
<dbReference type="Proteomes" id="UP000033166">
    <property type="component" value="Chromosome I"/>
</dbReference>
<dbReference type="RefSeq" id="WP_047916340.1">
    <property type="nucleotide sequence ID" value="NZ_LN774769.1"/>
</dbReference>
<dbReference type="EMBL" id="LN774769">
    <property type="protein sequence ID" value="CEN29357.1"/>
    <property type="molecule type" value="Genomic_DNA"/>
</dbReference>
<dbReference type="Pfam" id="PF06356">
    <property type="entry name" value="DUF1064"/>
    <property type="match status" value="1"/>
</dbReference>